<dbReference type="Proteomes" id="UP000801864">
    <property type="component" value="Unassembled WGS sequence"/>
</dbReference>
<keyword evidence="2" id="KW-1185">Reference proteome</keyword>
<proteinExistence type="predicted"/>
<dbReference type="EMBL" id="QLNT01000017">
    <property type="protein sequence ID" value="KAF3066307.1"/>
    <property type="molecule type" value="Genomic_DNA"/>
</dbReference>
<protein>
    <submittedName>
        <fullName evidence="1">Uncharacterized protein</fullName>
    </submittedName>
</protein>
<name>A0A9P5CBL5_9HYPO</name>
<gene>
    <name evidence="1" type="ORF">CFAM422_009235</name>
</gene>
<sequence length="72" mass="7975">MLIQNNKYSLYLSNQQIQQQKTSHVMASLVRIWPRADSAASEAPANSMAERIAGSTGSRHPNIIWPRLLGGI</sequence>
<reference evidence="1 2" key="1">
    <citation type="submission" date="2018-06" db="EMBL/GenBank/DDBJ databases">
        <title>Genome analysis of cellulolytic fungus Trichoderma lentiforme CFAM-422.</title>
        <authorList>
            <person name="Steindorff A.S."/>
            <person name="Formighieri E.F."/>
            <person name="Midorikawa G.E.O."/>
            <person name="Tamietti M.S."/>
            <person name="Ramos E.Z."/>
            <person name="Silva A.S."/>
            <person name="Bon E.P.S."/>
            <person name="Mendes T.D."/>
            <person name="Damaso M.C.T."/>
            <person name="Favaro L.C.L."/>
        </authorList>
    </citation>
    <scope>NUCLEOTIDE SEQUENCE [LARGE SCALE GENOMIC DNA]</scope>
    <source>
        <strain evidence="1 2">CFAM-422</strain>
    </source>
</reference>
<comment type="caution">
    <text evidence="1">The sequence shown here is derived from an EMBL/GenBank/DDBJ whole genome shotgun (WGS) entry which is preliminary data.</text>
</comment>
<evidence type="ECO:0000313" key="1">
    <source>
        <dbReference type="EMBL" id="KAF3066307.1"/>
    </source>
</evidence>
<accession>A0A9P5CBL5</accession>
<evidence type="ECO:0000313" key="2">
    <source>
        <dbReference type="Proteomes" id="UP000801864"/>
    </source>
</evidence>
<dbReference type="AlphaFoldDB" id="A0A9P5CBL5"/>
<organism evidence="1 2">
    <name type="scientific">Trichoderma lentiforme</name>
    <dbReference type="NCBI Taxonomy" id="1567552"/>
    <lineage>
        <taxon>Eukaryota</taxon>
        <taxon>Fungi</taxon>
        <taxon>Dikarya</taxon>
        <taxon>Ascomycota</taxon>
        <taxon>Pezizomycotina</taxon>
        <taxon>Sordariomycetes</taxon>
        <taxon>Hypocreomycetidae</taxon>
        <taxon>Hypocreales</taxon>
        <taxon>Hypocreaceae</taxon>
        <taxon>Trichoderma</taxon>
    </lineage>
</organism>